<gene>
    <name evidence="1" type="ORF">H8S37_03985</name>
</gene>
<name>A0A923LG42_9FIRM</name>
<comment type="caution">
    <text evidence="1">The sequence shown here is derived from an EMBL/GenBank/DDBJ whole genome shotgun (WGS) entry which is preliminary data.</text>
</comment>
<protein>
    <submittedName>
        <fullName evidence="1">Uncharacterized protein</fullName>
    </submittedName>
</protein>
<dbReference type="RefSeq" id="WP_186874727.1">
    <property type="nucleotide sequence ID" value="NZ_JACOPF010000001.1"/>
</dbReference>
<accession>A0A923LG42</accession>
<proteinExistence type="predicted"/>
<evidence type="ECO:0000313" key="2">
    <source>
        <dbReference type="Proteomes" id="UP000652477"/>
    </source>
</evidence>
<organism evidence="1 2">
    <name type="scientific">Mediterraneibacter hominis</name>
    <dbReference type="NCBI Taxonomy" id="2763054"/>
    <lineage>
        <taxon>Bacteria</taxon>
        <taxon>Bacillati</taxon>
        <taxon>Bacillota</taxon>
        <taxon>Clostridia</taxon>
        <taxon>Lachnospirales</taxon>
        <taxon>Lachnospiraceae</taxon>
        <taxon>Mediterraneibacter</taxon>
    </lineage>
</organism>
<sequence>MNTLNIINDLIDIIKNNKRHNVKITIDTSGVTVYLDDDPDETYEEKYVIPVKYDTLYECCHIPHDEYIESMSNDTAIGIDKEEIELIQKIMEYLENNKSEVQNICNILSVRYRKDLDNK</sequence>
<dbReference type="EMBL" id="JACOPF010000001">
    <property type="protein sequence ID" value="MBC5688093.1"/>
    <property type="molecule type" value="Genomic_DNA"/>
</dbReference>
<evidence type="ECO:0000313" key="1">
    <source>
        <dbReference type="EMBL" id="MBC5688093.1"/>
    </source>
</evidence>
<dbReference type="Proteomes" id="UP000652477">
    <property type="component" value="Unassembled WGS sequence"/>
</dbReference>
<dbReference type="AlphaFoldDB" id="A0A923LG42"/>
<keyword evidence="2" id="KW-1185">Reference proteome</keyword>
<reference evidence="1" key="1">
    <citation type="submission" date="2020-08" db="EMBL/GenBank/DDBJ databases">
        <title>Genome public.</title>
        <authorList>
            <person name="Liu C."/>
            <person name="Sun Q."/>
        </authorList>
    </citation>
    <scope>NUCLEOTIDE SEQUENCE</scope>
    <source>
        <strain evidence="1">NSJ-55</strain>
    </source>
</reference>